<feature type="compositionally biased region" description="Basic residues" evidence="1">
    <location>
        <begin position="566"/>
        <end position="577"/>
    </location>
</feature>
<feature type="transmembrane region" description="Helical" evidence="2">
    <location>
        <begin position="220"/>
        <end position="238"/>
    </location>
</feature>
<feature type="transmembrane region" description="Helical" evidence="2">
    <location>
        <begin position="273"/>
        <end position="294"/>
    </location>
</feature>
<feature type="signal peptide" evidence="3">
    <location>
        <begin position="1"/>
        <end position="32"/>
    </location>
</feature>
<reference evidence="4 5" key="1">
    <citation type="submission" date="2020-05" db="EMBL/GenBank/DDBJ databases">
        <title>Whole genome shotgun sequence of Streptomyces microflavus NBRC 13062.</title>
        <authorList>
            <person name="Komaki H."/>
            <person name="Tamura T."/>
        </authorList>
    </citation>
    <scope>NUCLEOTIDE SEQUENCE [LARGE SCALE GENOMIC DNA]</scope>
    <source>
        <strain evidence="4 5">NBRC 13062</strain>
    </source>
</reference>
<evidence type="ECO:0000256" key="1">
    <source>
        <dbReference type="SAM" id="MobiDB-lite"/>
    </source>
</evidence>
<keyword evidence="2" id="KW-1133">Transmembrane helix</keyword>
<organism evidence="4 5">
    <name type="scientific">Streptomyces microflavus</name>
    <name type="common">Streptomyces lipmanii</name>
    <dbReference type="NCBI Taxonomy" id="1919"/>
    <lineage>
        <taxon>Bacteria</taxon>
        <taxon>Bacillati</taxon>
        <taxon>Actinomycetota</taxon>
        <taxon>Actinomycetes</taxon>
        <taxon>Kitasatosporales</taxon>
        <taxon>Streptomycetaceae</taxon>
        <taxon>Streptomyces</taxon>
    </lineage>
</organism>
<dbReference type="AlphaFoldDB" id="A0A7J0CTD1"/>
<feature type="transmembrane region" description="Helical" evidence="2">
    <location>
        <begin position="161"/>
        <end position="180"/>
    </location>
</feature>
<feature type="transmembrane region" description="Helical" evidence="2">
    <location>
        <begin position="245"/>
        <end position="261"/>
    </location>
</feature>
<feature type="chain" id="PRO_5029537068" evidence="3">
    <location>
        <begin position="33"/>
        <end position="976"/>
    </location>
</feature>
<sequence>MPDSRRFRLSSLAGAAGLVPAALAVTASHAVAAPAPTPTPSPSASDNPCDLIVGLARDYCEDGENARSGSRAPTDIDNPADPLTSLAQGCADAAAWIVGKLSEAVDSTANVDFTNPKFLQQYAVIFAASTILTLVLWLLAVTKRAIRGVPLTTAISEAVGFLWLTVLASAFTPLILYTIVSATDGVTEVIASSTGGQTDVFFGSFAEALKKGTDIGGGPIMLIVVSLVSIVAAGVLWLELVIRAALLYVGALLGIVVYAGLVDKNMWGHVRRWAGIMIAVIMVKPVIVIVLGLAGALSAGDGPDAFSAVVSGLAIILLAIFASAMIYRFVPGFGDEIQGARTNRKQATDGAQAAALISSPAALVSQGIKTHSGRNDQNSGGGGGGARPSNPASGGVAAHSSRTSSGGGGGAGSAADLSPPPHPRPAAAAPVPHPAPPTAAAPSGEAAQAAQVTRAQEVEGVDDSVPHDDAPPHVSHRPRPAERDRRQEPRDRRDRPDHRRRVPRHDERTPCPRPLPAHRLPGGLPPAGPRHRVRPVQAPDVLQVVRDQPQLQALPAPRHRLPLQRHGGRRQLRRPRGRDRPAPGIGRISWLAAPFGPDEIAALLHADRRTVTAAIEIEGPGVGLRDSEDQEALVDRFGTLLKHVANGDGFVTRLQMLARTLPADPDAHAKDVAQRGDKASPGWLQESYEQLQSMVSTSSEQHRAYLVACMHYSRELAAEANAMARAARPHGGRKLDRDAGLAVVMARELTDICARLAEADIRVRQPLGQSRLASLVHSMYDPDHPIDHIQAMTKRNAWPAELDAVEPTFLQAKTRESTTRAPWCHATAWVKEWPMTPVGVNFLAPLLVHTPDVIRTVAVCMDLEPTEVAIERMLTEKTNDDAEASRQAKMNRTVDPRDIAAHGRLDQRGEDLASGAAGVNLVGYITVSSRSPEALARDKRTIRASAGKSYLKLEWCDREHHRAFVNTLPFATGIRR</sequence>
<feature type="compositionally biased region" description="Low complexity" evidence="1">
    <location>
        <begin position="387"/>
        <end position="404"/>
    </location>
</feature>
<dbReference type="InterPro" id="IPR049978">
    <property type="entry name" value="SCO6880-like"/>
</dbReference>
<proteinExistence type="predicted"/>
<dbReference type="EMBL" id="BLWD01000001">
    <property type="protein sequence ID" value="GFN05692.1"/>
    <property type="molecule type" value="Genomic_DNA"/>
</dbReference>
<feature type="region of interest" description="Disordered" evidence="1">
    <location>
        <begin position="368"/>
        <end position="533"/>
    </location>
</feature>
<feature type="transmembrane region" description="Helical" evidence="2">
    <location>
        <begin position="122"/>
        <end position="140"/>
    </location>
</feature>
<feature type="compositionally biased region" description="Low complexity" evidence="1">
    <location>
        <begin position="440"/>
        <end position="450"/>
    </location>
</feature>
<dbReference type="InterPro" id="IPR006311">
    <property type="entry name" value="TAT_signal"/>
</dbReference>
<evidence type="ECO:0000256" key="2">
    <source>
        <dbReference type="SAM" id="Phobius"/>
    </source>
</evidence>
<keyword evidence="3" id="KW-0732">Signal</keyword>
<comment type="caution">
    <text evidence="4">The sequence shown here is derived from an EMBL/GenBank/DDBJ whole genome shotgun (WGS) entry which is preliminary data.</text>
</comment>
<dbReference type="NCBIfam" id="NF042935">
    <property type="entry name" value="SCO6880_fam"/>
    <property type="match status" value="1"/>
</dbReference>
<feature type="compositionally biased region" description="Basic and acidic residues" evidence="1">
    <location>
        <begin position="479"/>
        <end position="497"/>
    </location>
</feature>
<feature type="transmembrane region" description="Helical" evidence="2">
    <location>
        <begin position="306"/>
        <end position="327"/>
    </location>
</feature>
<evidence type="ECO:0000313" key="4">
    <source>
        <dbReference type="EMBL" id="GFN05692.1"/>
    </source>
</evidence>
<name>A0A7J0CTD1_STRMI</name>
<accession>A0A7J0CTD1</accession>
<evidence type="ECO:0000256" key="3">
    <source>
        <dbReference type="SAM" id="SignalP"/>
    </source>
</evidence>
<dbReference type="PROSITE" id="PS51318">
    <property type="entry name" value="TAT"/>
    <property type="match status" value="1"/>
</dbReference>
<feature type="region of interest" description="Disordered" evidence="1">
    <location>
        <begin position="566"/>
        <end position="585"/>
    </location>
</feature>
<keyword evidence="2" id="KW-0472">Membrane</keyword>
<keyword evidence="2" id="KW-0812">Transmembrane</keyword>
<evidence type="ECO:0000313" key="5">
    <source>
        <dbReference type="Proteomes" id="UP000498740"/>
    </source>
</evidence>
<protein>
    <submittedName>
        <fullName evidence="4">Uncharacterized protein</fullName>
    </submittedName>
</protein>
<dbReference type="Proteomes" id="UP000498740">
    <property type="component" value="Unassembled WGS sequence"/>
</dbReference>
<gene>
    <name evidence="4" type="ORF">Smic_42480</name>
</gene>